<feature type="non-terminal residue" evidence="1">
    <location>
        <position position="71"/>
    </location>
</feature>
<sequence>MIHIVSNRHIEVINLFTLIVGLEKLNVPKALPYVMTNDGSQTLFSTLHRYIPNLFLVLWRYGLDALRLNFL</sequence>
<evidence type="ECO:0000313" key="1">
    <source>
        <dbReference type="EMBL" id="CAF4326873.1"/>
    </source>
</evidence>
<dbReference type="AlphaFoldDB" id="A0A820JGD6"/>
<organism evidence="1 2">
    <name type="scientific">Adineta steineri</name>
    <dbReference type="NCBI Taxonomy" id="433720"/>
    <lineage>
        <taxon>Eukaryota</taxon>
        <taxon>Metazoa</taxon>
        <taxon>Spiralia</taxon>
        <taxon>Gnathifera</taxon>
        <taxon>Rotifera</taxon>
        <taxon>Eurotatoria</taxon>
        <taxon>Bdelloidea</taxon>
        <taxon>Adinetida</taxon>
        <taxon>Adinetidae</taxon>
        <taxon>Adineta</taxon>
    </lineage>
</organism>
<dbReference type="Proteomes" id="UP000663881">
    <property type="component" value="Unassembled WGS sequence"/>
</dbReference>
<comment type="caution">
    <text evidence="1">The sequence shown here is derived from an EMBL/GenBank/DDBJ whole genome shotgun (WGS) entry which is preliminary data.</text>
</comment>
<protein>
    <submittedName>
        <fullName evidence="1">Uncharacterized protein</fullName>
    </submittedName>
</protein>
<dbReference type="EMBL" id="CAJOAY010019050">
    <property type="protein sequence ID" value="CAF4326873.1"/>
    <property type="molecule type" value="Genomic_DNA"/>
</dbReference>
<accession>A0A820JGD6</accession>
<name>A0A820JGD6_9BILA</name>
<reference evidence="1" key="1">
    <citation type="submission" date="2021-02" db="EMBL/GenBank/DDBJ databases">
        <authorList>
            <person name="Nowell W R."/>
        </authorList>
    </citation>
    <scope>NUCLEOTIDE SEQUENCE</scope>
</reference>
<gene>
    <name evidence="1" type="ORF">OKA104_LOCUS47553</name>
</gene>
<proteinExistence type="predicted"/>
<evidence type="ECO:0000313" key="2">
    <source>
        <dbReference type="Proteomes" id="UP000663881"/>
    </source>
</evidence>